<dbReference type="AlphaFoldDB" id="A0A2Z7AVD9"/>
<dbReference type="SUPFAM" id="SSF53098">
    <property type="entry name" value="Ribonuclease H-like"/>
    <property type="match status" value="1"/>
</dbReference>
<keyword evidence="3" id="KW-1185">Reference proteome</keyword>
<gene>
    <name evidence="2" type="ORF">F511_17231</name>
</gene>
<dbReference type="InterPro" id="IPR007021">
    <property type="entry name" value="DUF659"/>
</dbReference>
<dbReference type="OrthoDB" id="2442898at2759"/>
<dbReference type="PANTHER" id="PTHR32166">
    <property type="entry name" value="OSJNBA0013A04.12 PROTEIN"/>
    <property type="match status" value="1"/>
</dbReference>
<feature type="domain" description="DUF659" evidence="1">
    <location>
        <begin position="2"/>
        <end position="96"/>
    </location>
</feature>
<accession>A0A2Z7AVD9</accession>
<protein>
    <recommendedName>
        <fullName evidence="1">DUF659 domain-containing protein</fullName>
    </recommendedName>
</protein>
<evidence type="ECO:0000313" key="3">
    <source>
        <dbReference type="Proteomes" id="UP000250235"/>
    </source>
</evidence>
<dbReference type="Proteomes" id="UP000250235">
    <property type="component" value="Unassembled WGS sequence"/>
</dbReference>
<organism evidence="2 3">
    <name type="scientific">Dorcoceras hygrometricum</name>
    <dbReference type="NCBI Taxonomy" id="472368"/>
    <lineage>
        <taxon>Eukaryota</taxon>
        <taxon>Viridiplantae</taxon>
        <taxon>Streptophyta</taxon>
        <taxon>Embryophyta</taxon>
        <taxon>Tracheophyta</taxon>
        <taxon>Spermatophyta</taxon>
        <taxon>Magnoliopsida</taxon>
        <taxon>eudicotyledons</taxon>
        <taxon>Gunneridae</taxon>
        <taxon>Pentapetalae</taxon>
        <taxon>asterids</taxon>
        <taxon>lamiids</taxon>
        <taxon>Lamiales</taxon>
        <taxon>Gesneriaceae</taxon>
        <taxon>Didymocarpoideae</taxon>
        <taxon>Trichosporeae</taxon>
        <taxon>Loxocarpinae</taxon>
        <taxon>Dorcoceras</taxon>
    </lineage>
</organism>
<dbReference type="PANTHER" id="PTHR32166:SF121">
    <property type="entry name" value="DUF659 DOMAIN-CONTAINING PROTEIN"/>
    <property type="match status" value="1"/>
</dbReference>
<name>A0A2Z7AVD9_9LAMI</name>
<reference evidence="2 3" key="1">
    <citation type="journal article" date="2015" name="Proc. Natl. Acad. Sci. U.S.A.">
        <title>The resurrection genome of Boea hygrometrica: A blueprint for survival of dehydration.</title>
        <authorList>
            <person name="Xiao L."/>
            <person name="Yang G."/>
            <person name="Zhang L."/>
            <person name="Yang X."/>
            <person name="Zhao S."/>
            <person name="Ji Z."/>
            <person name="Zhou Q."/>
            <person name="Hu M."/>
            <person name="Wang Y."/>
            <person name="Chen M."/>
            <person name="Xu Y."/>
            <person name="Jin H."/>
            <person name="Xiao X."/>
            <person name="Hu G."/>
            <person name="Bao F."/>
            <person name="Hu Y."/>
            <person name="Wan P."/>
            <person name="Li L."/>
            <person name="Deng X."/>
            <person name="Kuang T."/>
            <person name="Xiang C."/>
            <person name="Zhu J.K."/>
            <person name="Oliver M.J."/>
            <person name="He Y."/>
        </authorList>
    </citation>
    <scope>NUCLEOTIDE SEQUENCE [LARGE SCALE GENOMIC DNA]</scope>
    <source>
        <strain evidence="3">cv. XS01</strain>
    </source>
</reference>
<dbReference type="EMBL" id="KV011876">
    <property type="protein sequence ID" value="KZV25453.1"/>
    <property type="molecule type" value="Genomic_DNA"/>
</dbReference>
<evidence type="ECO:0000313" key="2">
    <source>
        <dbReference type="EMBL" id="KZV25453.1"/>
    </source>
</evidence>
<proteinExistence type="predicted"/>
<evidence type="ECO:0000259" key="1">
    <source>
        <dbReference type="Pfam" id="PF04937"/>
    </source>
</evidence>
<dbReference type="InterPro" id="IPR012337">
    <property type="entry name" value="RNaseH-like_sf"/>
</dbReference>
<dbReference type="Pfam" id="PF04937">
    <property type="entry name" value="DUF659"/>
    <property type="match status" value="1"/>
</dbReference>
<sequence>MKNEVQVVVSSYQSVWEERCCTIMADGWQDRSNRQLINFLVHCKRGTTFVRSIDTSDIVKDATTICKLFVELVEWVGSKNVIHLVIDNGANYKDAMFCFKISIPPSNIMDTDRRPSIGYVYNGMYMAKRAIKNIFKNKRNCKPYYKYY</sequence>